<feature type="compositionally biased region" description="Basic and acidic residues" evidence="1">
    <location>
        <begin position="80"/>
        <end position="101"/>
    </location>
</feature>
<feature type="region of interest" description="Disordered" evidence="1">
    <location>
        <begin position="275"/>
        <end position="302"/>
    </location>
</feature>
<reference evidence="2" key="1">
    <citation type="submission" date="2021-07" db="EMBL/GenBank/DDBJ databases">
        <authorList>
            <person name="Branca A.L. A."/>
        </authorList>
    </citation>
    <scope>NUCLEOTIDE SEQUENCE</scope>
</reference>
<accession>A0A9W4IGB2</accession>
<dbReference type="AlphaFoldDB" id="A0A9W4IGB2"/>
<protein>
    <submittedName>
        <fullName evidence="2">Uncharacterized protein</fullName>
    </submittedName>
</protein>
<gene>
    <name evidence="2" type="ORF">PSALAMII_LOCUS1206</name>
</gene>
<dbReference type="Proteomes" id="UP001152592">
    <property type="component" value="Unassembled WGS sequence"/>
</dbReference>
<sequence length="443" mass="49393">MATADISQPIQPQSTPQYTPQDGHPAPSASGDSLLKSHETAIPHSSQPFQSQSKPEYNSSDGHFGSSGPNGPAATGLNDTKTDEDTDMKEHDPEPLSREISNDGLEDEVLVDLKKLSIGQDQDGNPDAWSRLGRSLVLLVRYGPYKAAKYRVQTANGYNAGDLQKVSNLKSRISHVTYIGQDGEEHKRYTRNNIVGIVGVAIQERKDTTRDYKSAPTVYVKIKWQDIDEADQKLLARGCGWITNADLVRLTDRATAAQKISDAWGRQEERYNHWQRQMGRDSPDRSPTPCPLDAFREDKNRTVRRGLTAAEEALQSVERGPSESNTSLETPPSQQMLAKRPVVKISEPSVPSSTKKETNSDDEQHVLNKGSVGKSDPSEQLKTNNQVVTFSVKTYFQDKAKARGWDWDKMSVMERNRKEDELLATYRFYKSQMELLGGEEVAA</sequence>
<evidence type="ECO:0000313" key="3">
    <source>
        <dbReference type="Proteomes" id="UP001152592"/>
    </source>
</evidence>
<feature type="region of interest" description="Disordered" evidence="1">
    <location>
        <begin position="1"/>
        <end position="105"/>
    </location>
</feature>
<feature type="compositionally biased region" description="Polar residues" evidence="1">
    <location>
        <begin position="322"/>
        <end position="336"/>
    </location>
</feature>
<dbReference type="EMBL" id="CAJVPD010000053">
    <property type="protein sequence ID" value="CAG8272639.1"/>
    <property type="molecule type" value="Genomic_DNA"/>
</dbReference>
<feature type="compositionally biased region" description="Basic and acidic residues" evidence="1">
    <location>
        <begin position="275"/>
        <end position="284"/>
    </location>
</feature>
<evidence type="ECO:0000313" key="2">
    <source>
        <dbReference type="EMBL" id="CAG8272639.1"/>
    </source>
</evidence>
<feature type="compositionally biased region" description="Basic and acidic residues" evidence="1">
    <location>
        <begin position="354"/>
        <end position="366"/>
    </location>
</feature>
<name>A0A9W4IGB2_9EURO</name>
<organism evidence="2 3">
    <name type="scientific">Penicillium salamii</name>
    <dbReference type="NCBI Taxonomy" id="1612424"/>
    <lineage>
        <taxon>Eukaryota</taxon>
        <taxon>Fungi</taxon>
        <taxon>Dikarya</taxon>
        <taxon>Ascomycota</taxon>
        <taxon>Pezizomycotina</taxon>
        <taxon>Eurotiomycetes</taxon>
        <taxon>Eurotiomycetidae</taxon>
        <taxon>Eurotiales</taxon>
        <taxon>Aspergillaceae</taxon>
        <taxon>Penicillium</taxon>
    </lineage>
</organism>
<evidence type="ECO:0000256" key="1">
    <source>
        <dbReference type="SAM" id="MobiDB-lite"/>
    </source>
</evidence>
<proteinExistence type="predicted"/>
<comment type="caution">
    <text evidence="2">The sequence shown here is derived from an EMBL/GenBank/DDBJ whole genome shotgun (WGS) entry which is preliminary data.</text>
</comment>
<feature type="compositionally biased region" description="Polar residues" evidence="1">
    <location>
        <begin position="43"/>
        <end position="61"/>
    </location>
</feature>
<feature type="compositionally biased region" description="Low complexity" evidence="1">
    <location>
        <begin position="1"/>
        <end position="21"/>
    </location>
</feature>
<feature type="region of interest" description="Disordered" evidence="1">
    <location>
        <begin position="314"/>
        <end position="380"/>
    </location>
</feature>
<dbReference type="OrthoDB" id="439921at2759"/>